<dbReference type="OrthoDB" id="5569385at2"/>
<dbReference type="Proteomes" id="UP000289784">
    <property type="component" value="Unassembled WGS sequence"/>
</dbReference>
<sequence>MPHLLLNLKLVPDDEAAEVRDLLSREGIAFYETRPSPWGISHGGIWLEDPAQIERAGALMAQYQQARRSGAQAERARAVEEGRQETFARQLRERPGYTLLMLLAMVVIIALTLALPWWLLR</sequence>
<dbReference type="EMBL" id="SAWZ01000002">
    <property type="protein sequence ID" value="RXR07191.1"/>
    <property type="molecule type" value="Genomic_DNA"/>
</dbReference>
<name>A0A4Q1JX14_9GAMM</name>
<evidence type="ECO:0008006" key="4">
    <source>
        <dbReference type="Google" id="ProtNLM"/>
    </source>
</evidence>
<comment type="caution">
    <text evidence="2">The sequence shown here is derived from an EMBL/GenBank/DDBJ whole genome shotgun (WGS) entry which is preliminary data.</text>
</comment>
<evidence type="ECO:0000313" key="2">
    <source>
        <dbReference type="EMBL" id="RXR07191.1"/>
    </source>
</evidence>
<keyword evidence="1" id="KW-1133">Transmembrane helix</keyword>
<gene>
    <name evidence="2" type="ORF">EPA99_04525</name>
</gene>
<dbReference type="AlphaFoldDB" id="A0A4Q1JX14"/>
<keyword evidence="1" id="KW-0472">Membrane</keyword>
<reference evidence="2 3" key="1">
    <citation type="submission" date="2019-01" db="EMBL/GenBank/DDBJ databases">
        <title>Pseudoxanthomonas composti sp. nov., isolated from compost.</title>
        <authorList>
            <person name="Yang G."/>
        </authorList>
    </citation>
    <scope>NUCLEOTIDE SEQUENCE [LARGE SCALE GENOMIC DNA]</scope>
    <source>
        <strain evidence="2 3">GSS15</strain>
    </source>
</reference>
<dbReference type="RefSeq" id="WP_129470006.1">
    <property type="nucleotide sequence ID" value="NZ_SAWZ01000002.1"/>
</dbReference>
<keyword evidence="1" id="KW-0812">Transmembrane</keyword>
<protein>
    <recommendedName>
        <fullName evidence="4">DUF2007 domain-containing protein</fullName>
    </recommendedName>
</protein>
<feature type="transmembrane region" description="Helical" evidence="1">
    <location>
        <begin position="99"/>
        <end position="120"/>
    </location>
</feature>
<evidence type="ECO:0000313" key="3">
    <source>
        <dbReference type="Proteomes" id="UP000289784"/>
    </source>
</evidence>
<proteinExistence type="predicted"/>
<evidence type="ECO:0000256" key="1">
    <source>
        <dbReference type="SAM" id="Phobius"/>
    </source>
</evidence>
<organism evidence="2 3">
    <name type="scientific">Pseudoxanthomonas composti</name>
    <dbReference type="NCBI Taxonomy" id="2137479"/>
    <lineage>
        <taxon>Bacteria</taxon>
        <taxon>Pseudomonadati</taxon>
        <taxon>Pseudomonadota</taxon>
        <taxon>Gammaproteobacteria</taxon>
        <taxon>Lysobacterales</taxon>
        <taxon>Lysobacteraceae</taxon>
        <taxon>Pseudoxanthomonas</taxon>
    </lineage>
</organism>
<keyword evidence="3" id="KW-1185">Reference proteome</keyword>
<dbReference type="InterPro" id="IPR046162">
    <property type="entry name" value="DUF6164"/>
</dbReference>
<accession>A0A4Q1JX14</accession>
<dbReference type="Pfam" id="PF19661">
    <property type="entry name" value="DUF6164"/>
    <property type="match status" value="1"/>
</dbReference>